<gene>
    <name evidence="4" type="ORF">DICVIV_11645</name>
</gene>
<keyword evidence="5" id="KW-1185">Reference proteome</keyword>
<dbReference type="SUPFAM" id="SSF47862">
    <property type="entry name" value="Saposin"/>
    <property type="match status" value="1"/>
</dbReference>
<keyword evidence="1" id="KW-1015">Disulfide bond</keyword>
<protein>
    <recommendedName>
        <fullName evidence="3">Saposin B-type domain-containing protein</fullName>
    </recommendedName>
</protein>
<feature type="domain" description="Saposin B-type" evidence="3">
    <location>
        <begin position="26"/>
        <end position="112"/>
    </location>
</feature>
<dbReference type="EMBL" id="KN716674">
    <property type="protein sequence ID" value="KJH42363.1"/>
    <property type="molecule type" value="Genomic_DNA"/>
</dbReference>
<evidence type="ECO:0000256" key="1">
    <source>
        <dbReference type="ARBA" id="ARBA00023157"/>
    </source>
</evidence>
<reference evidence="4 5" key="1">
    <citation type="submission" date="2013-11" db="EMBL/GenBank/DDBJ databases">
        <title>Draft genome of the bovine lungworm Dictyocaulus viviparus.</title>
        <authorList>
            <person name="Mitreva M."/>
        </authorList>
    </citation>
    <scope>NUCLEOTIDE SEQUENCE [LARGE SCALE GENOMIC DNA]</scope>
    <source>
        <strain evidence="4 5">HannoverDv2000</strain>
    </source>
</reference>
<dbReference type="Proteomes" id="UP000053766">
    <property type="component" value="Unassembled WGS sequence"/>
</dbReference>
<dbReference type="Gene3D" id="1.10.225.10">
    <property type="entry name" value="Saposin-like"/>
    <property type="match status" value="1"/>
</dbReference>
<dbReference type="InterPro" id="IPR011001">
    <property type="entry name" value="Saposin-like"/>
</dbReference>
<dbReference type="AlphaFoldDB" id="A0A0D8XCN4"/>
<feature type="chain" id="PRO_5002335720" description="Saposin B-type domain-containing protein" evidence="2">
    <location>
        <begin position="19"/>
        <end position="112"/>
    </location>
</feature>
<dbReference type="InterPro" id="IPR008139">
    <property type="entry name" value="SaposinB_dom"/>
</dbReference>
<sequence length="112" mass="12860">MFLSISLLSILAANFVFAGHPIIEASEKKCIDCQMLLNGTKSAIEEATELTEKFVEEAVKNECDRLKSVFAEICECLEKKVFEELFKWIISEEQKMDVKRGCEHIRFCPHTK</sequence>
<proteinExistence type="predicted"/>
<keyword evidence="2" id="KW-0732">Signal</keyword>
<name>A0A0D8XCN4_DICVI</name>
<feature type="signal peptide" evidence="2">
    <location>
        <begin position="1"/>
        <end position="18"/>
    </location>
</feature>
<evidence type="ECO:0000313" key="5">
    <source>
        <dbReference type="Proteomes" id="UP000053766"/>
    </source>
</evidence>
<dbReference type="PROSITE" id="PS50015">
    <property type="entry name" value="SAP_B"/>
    <property type="match status" value="1"/>
</dbReference>
<organism evidence="4 5">
    <name type="scientific">Dictyocaulus viviparus</name>
    <name type="common">Bovine lungworm</name>
    <dbReference type="NCBI Taxonomy" id="29172"/>
    <lineage>
        <taxon>Eukaryota</taxon>
        <taxon>Metazoa</taxon>
        <taxon>Ecdysozoa</taxon>
        <taxon>Nematoda</taxon>
        <taxon>Chromadorea</taxon>
        <taxon>Rhabditida</taxon>
        <taxon>Rhabditina</taxon>
        <taxon>Rhabditomorpha</taxon>
        <taxon>Strongyloidea</taxon>
        <taxon>Metastrongylidae</taxon>
        <taxon>Dictyocaulus</taxon>
    </lineage>
</organism>
<evidence type="ECO:0000313" key="4">
    <source>
        <dbReference type="EMBL" id="KJH42363.1"/>
    </source>
</evidence>
<evidence type="ECO:0000259" key="3">
    <source>
        <dbReference type="PROSITE" id="PS50015"/>
    </source>
</evidence>
<accession>A0A0D8XCN4</accession>
<evidence type="ECO:0000256" key="2">
    <source>
        <dbReference type="SAM" id="SignalP"/>
    </source>
</evidence>
<reference evidence="5" key="2">
    <citation type="journal article" date="2016" name="Sci. Rep.">
        <title>Dictyocaulus viviparus genome, variome and transcriptome elucidate lungworm biology and support future intervention.</title>
        <authorList>
            <person name="McNulty S.N."/>
            <person name="Strube C."/>
            <person name="Rosa B.A."/>
            <person name="Martin J.C."/>
            <person name="Tyagi R."/>
            <person name="Choi Y.J."/>
            <person name="Wang Q."/>
            <person name="Hallsworth Pepin K."/>
            <person name="Zhang X."/>
            <person name="Ozersky P."/>
            <person name="Wilson R.K."/>
            <person name="Sternberg P.W."/>
            <person name="Gasser R.B."/>
            <person name="Mitreva M."/>
        </authorList>
    </citation>
    <scope>NUCLEOTIDE SEQUENCE [LARGE SCALE GENOMIC DNA]</scope>
    <source>
        <strain evidence="5">HannoverDv2000</strain>
    </source>
</reference>